<name>A0A6B3RP48_9RHOB</name>
<keyword evidence="3" id="KW-1185">Reference proteome</keyword>
<dbReference type="Proteomes" id="UP000481421">
    <property type="component" value="Unassembled WGS sequence"/>
</dbReference>
<reference evidence="2 3" key="1">
    <citation type="submission" date="2020-02" db="EMBL/GenBank/DDBJ databases">
        <title>Rhodobacter algicola sp. nov., isolated from microalga culture.</title>
        <authorList>
            <person name="Park C.-Y."/>
        </authorList>
    </citation>
    <scope>NUCLEOTIDE SEQUENCE [LARGE SCALE GENOMIC DNA]</scope>
    <source>
        <strain evidence="2 3">ETT8</strain>
    </source>
</reference>
<feature type="region of interest" description="Disordered" evidence="1">
    <location>
        <begin position="48"/>
        <end position="189"/>
    </location>
</feature>
<feature type="compositionally biased region" description="Basic and acidic residues" evidence="1">
    <location>
        <begin position="100"/>
        <end position="111"/>
    </location>
</feature>
<evidence type="ECO:0000313" key="2">
    <source>
        <dbReference type="EMBL" id="NEX46953.1"/>
    </source>
</evidence>
<sequence length="189" mass="20496">MTAQNSSPTFTADDLRLLDQDEAKLVEVARRGGLDRLGQSELTETVQRLRDRRDRARDIANRQRREARGKADPSGVAPAQRNDGTEGKARVLGMALDLLTQERDRRAKGDETAAQSPTQQELAQKALALKQSGQSGAEAQDKGGPLHPQDPEADPGKGALADQARNIAPSGALDHGGELPSRERSRTRY</sequence>
<dbReference type="AlphaFoldDB" id="A0A6B3RP48"/>
<dbReference type="RefSeq" id="WP_164612106.1">
    <property type="nucleotide sequence ID" value="NZ_JAAIKE010000003.1"/>
</dbReference>
<evidence type="ECO:0000313" key="3">
    <source>
        <dbReference type="Proteomes" id="UP000481421"/>
    </source>
</evidence>
<accession>A0A6B3RP48</accession>
<protein>
    <submittedName>
        <fullName evidence="2">Uncharacterized protein</fullName>
    </submittedName>
</protein>
<evidence type="ECO:0000256" key="1">
    <source>
        <dbReference type="SAM" id="MobiDB-lite"/>
    </source>
</evidence>
<feature type="compositionally biased region" description="Basic and acidic residues" evidence="1">
    <location>
        <begin position="48"/>
        <end position="71"/>
    </location>
</feature>
<gene>
    <name evidence="2" type="ORF">G3572_12110</name>
</gene>
<proteinExistence type="predicted"/>
<dbReference type="EMBL" id="JAAIKE010000003">
    <property type="protein sequence ID" value="NEX46953.1"/>
    <property type="molecule type" value="Genomic_DNA"/>
</dbReference>
<comment type="caution">
    <text evidence="2">The sequence shown here is derived from an EMBL/GenBank/DDBJ whole genome shotgun (WGS) entry which is preliminary data.</text>
</comment>
<feature type="compositionally biased region" description="Basic and acidic residues" evidence="1">
    <location>
        <begin position="175"/>
        <end position="189"/>
    </location>
</feature>
<organism evidence="2 3">
    <name type="scientific">Pseudotabrizicola algicola</name>
    <dbReference type="NCBI Taxonomy" id="2709381"/>
    <lineage>
        <taxon>Bacteria</taxon>
        <taxon>Pseudomonadati</taxon>
        <taxon>Pseudomonadota</taxon>
        <taxon>Alphaproteobacteria</taxon>
        <taxon>Rhodobacterales</taxon>
        <taxon>Paracoccaceae</taxon>
        <taxon>Pseudotabrizicola</taxon>
    </lineage>
</organism>
<feature type="compositionally biased region" description="Polar residues" evidence="1">
    <location>
        <begin position="113"/>
        <end position="122"/>
    </location>
</feature>